<gene>
    <name evidence="1" type="ORF">BT96DRAFT_1007758</name>
</gene>
<evidence type="ECO:0000313" key="1">
    <source>
        <dbReference type="EMBL" id="KAE9384756.1"/>
    </source>
</evidence>
<accession>A0A6A4GGR8</accession>
<name>A0A6A4GGR8_9AGAR</name>
<keyword evidence="2" id="KW-1185">Reference proteome</keyword>
<protein>
    <submittedName>
        <fullName evidence="1">Uncharacterized protein</fullName>
    </submittedName>
</protein>
<dbReference type="Proteomes" id="UP000799118">
    <property type="component" value="Unassembled WGS sequence"/>
</dbReference>
<dbReference type="EMBL" id="ML770087">
    <property type="protein sequence ID" value="KAE9384756.1"/>
    <property type="molecule type" value="Genomic_DNA"/>
</dbReference>
<reference evidence="1" key="1">
    <citation type="journal article" date="2019" name="Environ. Microbiol.">
        <title>Fungal ecological strategies reflected in gene transcription - a case study of two litter decomposers.</title>
        <authorList>
            <person name="Barbi F."/>
            <person name="Kohler A."/>
            <person name="Barry K."/>
            <person name="Baskaran P."/>
            <person name="Daum C."/>
            <person name="Fauchery L."/>
            <person name="Ihrmark K."/>
            <person name="Kuo A."/>
            <person name="LaButti K."/>
            <person name="Lipzen A."/>
            <person name="Morin E."/>
            <person name="Grigoriev I.V."/>
            <person name="Henrissat B."/>
            <person name="Lindahl B."/>
            <person name="Martin F."/>
        </authorList>
    </citation>
    <scope>NUCLEOTIDE SEQUENCE</scope>
    <source>
        <strain evidence="1">JB14</strain>
    </source>
</reference>
<dbReference type="AlphaFoldDB" id="A0A6A4GGR8"/>
<evidence type="ECO:0000313" key="2">
    <source>
        <dbReference type="Proteomes" id="UP000799118"/>
    </source>
</evidence>
<organism evidence="1 2">
    <name type="scientific">Gymnopus androsaceus JB14</name>
    <dbReference type="NCBI Taxonomy" id="1447944"/>
    <lineage>
        <taxon>Eukaryota</taxon>
        <taxon>Fungi</taxon>
        <taxon>Dikarya</taxon>
        <taxon>Basidiomycota</taxon>
        <taxon>Agaricomycotina</taxon>
        <taxon>Agaricomycetes</taxon>
        <taxon>Agaricomycetidae</taxon>
        <taxon>Agaricales</taxon>
        <taxon>Marasmiineae</taxon>
        <taxon>Omphalotaceae</taxon>
        <taxon>Gymnopus</taxon>
    </lineage>
</organism>
<proteinExistence type="predicted"/>
<sequence>MAVQRTWNRTPQLLAYTHTGKFRPNSDPHLDDFRSVHPAVIPWYSGPYAHSKSQAQFRPTSRRLSIIYPAVGISSARGENECVVDVVPPASCSKEHFLLPLFMSGFYHKAKAVVRRKRIARVSKVKRLIILQVYCSLRIEGNPPTSDVLKSIIRRILADKGWNCPCIPEHWVLGELDWPPCSLHFCLFERTSKQKALYTVHFNLNTMDLWPTSHNRYDMAFYKPDWLGEVVI</sequence>